<evidence type="ECO:0000256" key="1">
    <source>
        <dbReference type="ARBA" id="ARBA00004123"/>
    </source>
</evidence>
<evidence type="ECO:0000256" key="2">
    <source>
        <dbReference type="ARBA" id="ARBA00008782"/>
    </source>
</evidence>
<comment type="caution">
    <text evidence="10">The sequence shown here is derived from an EMBL/GenBank/DDBJ whole genome shotgun (WGS) entry which is preliminary data.</text>
</comment>
<dbReference type="InterPro" id="IPR036291">
    <property type="entry name" value="NAD(P)-bd_dom_sf"/>
</dbReference>
<gene>
    <name evidence="10" type="ORF">FIE12Z_10009</name>
</gene>
<evidence type="ECO:0000256" key="5">
    <source>
        <dbReference type="ARBA" id="ARBA00023159"/>
    </source>
</evidence>
<dbReference type="SUPFAM" id="SSF51735">
    <property type="entry name" value="NAD(P)-binding Rossmann-fold domains"/>
    <property type="match status" value="1"/>
</dbReference>
<keyword evidence="4" id="KW-0805">Transcription regulation</keyword>
<organism evidence="10 11">
    <name type="scientific">Fusarium flagelliforme</name>
    <dbReference type="NCBI Taxonomy" id="2675880"/>
    <lineage>
        <taxon>Eukaryota</taxon>
        <taxon>Fungi</taxon>
        <taxon>Dikarya</taxon>
        <taxon>Ascomycota</taxon>
        <taxon>Pezizomycotina</taxon>
        <taxon>Sordariomycetes</taxon>
        <taxon>Hypocreomycetidae</taxon>
        <taxon>Hypocreales</taxon>
        <taxon>Nectriaceae</taxon>
        <taxon>Fusarium</taxon>
        <taxon>Fusarium incarnatum-equiseti species complex</taxon>
    </lineage>
</organism>
<evidence type="ECO:0000256" key="4">
    <source>
        <dbReference type="ARBA" id="ARBA00023015"/>
    </source>
</evidence>
<evidence type="ECO:0000256" key="8">
    <source>
        <dbReference type="ARBA" id="ARBA00031256"/>
    </source>
</evidence>
<feature type="compositionally biased region" description="Polar residues" evidence="9">
    <location>
        <begin position="463"/>
        <end position="475"/>
    </location>
</feature>
<evidence type="ECO:0000256" key="3">
    <source>
        <dbReference type="ARBA" id="ARBA00020628"/>
    </source>
</evidence>
<dbReference type="InterPro" id="IPR014801">
    <property type="entry name" value="Mediator_Med5_fun"/>
</dbReference>
<keyword evidence="7" id="KW-0539">Nucleus</keyword>
<dbReference type="GO" id="GO:0003712">
    <property type="term" value="F:transcription coregulator activity"/>
    <property type="evidence" value="ECO:0007669"/>
    <property type="project" value="InterPro"/>
</dbReference>
<feature type="compositionally biased region" description="Basic and acidic residues" evidence="9">
    <location>
        <begin position="476"/>
        <end position="499"/>
    </location>
</feature>
<dbReference type="PANTHER" id="PTHR35784:SF1">
    <property type="entry name" value="MEDIATOR OF RNA POLYMERASE II TRANSCRIPTION SUBUNIT 5"/>
    <property type="match status" value="1"/>
</dbReference>
<dbReference type="Pfam" id="PF00106">
    <property type="entry name" value="adh_short"/>
    <property type="match status" value="1"/>
</dbReference>
<reference evidence="10 11" key="1">
    <citation type="journal article" date="2018" name="PLoS Pathog.">
        <title>Evolution of structural diversity of trichothecenes, a family of toxins produced by plant pathogenic and entomopathogenic fungi.</title>
        <authorList>
            <person name="Proctor R.H."/>
            <person name="McCormick S.P."/>
            <person name="Kim H.S."/>
            <person name="Cardoza R.E."/>
            <person name="Stanley A.M."/>
            <person name="Lindo L."/>
            <person name="Kelly A."/>
            <person name="Brown D.W."/>
            <person name="Lee T."/>
            <person name="Vaughan M.M."/>
            <person name="Alexander N.J."/>
            <person name="Busman M."/>
            <person name="Gutierrez S."/>
        </authorList>
    </citation>
    <scope>NUCLEOTIDE SEQUENCE [LARGE SCALE GENOMIC DNA]</scope>
    <source>
        <strain evidence="10 11">NRRL 13405</strain>
    </source>
</reference>
<dbReference type="EMBL" id="PXXK01000339">
    <property type="protein sequence ID" value="RFN45753.1"/>
    <property type="molecule type" value="Genomic_DNA"/>
</dbReference>
<comment type="similarity">
    <text evidence="2">Belongs to the Mediator complex subunit 5 family.</text>
</comment>
<dbReference type="Proteomes" id="UP000265631">
    <property type="component" value="Unassembled WGS sequence"/>
</dbReference>
<sequence length="1419" mass="157648">MSFFINMIRDKFVTVPPQEKDCTGKTFIITGANSGIGLETARRLTELNANKVILACRSIERGDQAKKDIEETTEKHNVVEVWQLDLASYDSVKEFAARVRGLERVDALINNAGLLTFKREMVEGHESALTVNVISMALLTLLVLPALRQTMVRFNIVPRITIVSSDASFDGRLPTTEANIFEGLDAQPSVLEHYGKTKLIQTMFMLQLSQAADASGKGHVIVNAVHPGFCGTQLFKNVAFPFTLFFYGLVALLGRTAETGSRVLLSGVFAEEEMHGKFLFNGEEREFPKCMQGIEGDKLNKRVWEELMELLEEIEPGPPWKGLAPWTRFRTPLSIFNPFRDTVDYPLPRDDRYEILFAMENPAAAGDAMRAAIEYWCQFVARCVSQRLETDKFEDYVKIVHDQHPLPPVLVADFFLRPQPSDDSSLDPRIPPYLQVLTKLGYVDTPSILKALYKYSSSHAHAEAQKQQLQSSTTETGKDKEKEGENEKDKDKDKEDAQPKKSITRWKSSYWAEEVLFYRLTKSVVEGRAIQDSRTALEVAMIISKFMELFTNALPATAFAADMLEQQFPSGQLRDDMESSRAALVALLLRLCENPILVSAISKPFAKNVRKALSTSLASFLPALQLVPEIADKLELFRTEILASSDPVDKKKQVANAAMDELLDSTVGLENFVVTPISVSNTRAGLYIYLNAALIGRPILDDHALFSYMSNKYGADIQSSAIDLILASFDILANAVFRNEGQKDAHLLRSFLINKLPLLLYQLLPPGFSGTSAEFCITEALSHVDTSLFPTASLMFDESRNNNPYTESIREEFCAACVLHGLVQREHVERILGEISLSYEPSLQKHSKDKLVQDCLSDTDKIQGLVRELDKMDGNVGAVCQALVEVLRQSCHNKETMSLKMLCSQLAAKPQSLDIILLFEKLPNILEPLCQLLDSWRYEEDQGEYQPVYEEFGAVLLLVFAFTYRYNLNAVDIGITTPDSWVAKIIARGHIGRQGDELTSREEEHINGWVHGLFDTEAGGLGDELMSSCPPQEFYLVVAPLFQSIVVAYTYGYLNDESLKGGIEYLVDTFLLPSLVPAIRFLADYLWIDQKEQKSIIKILQLILLPSSISGEASTMLSSVKNLIAKPLEHALRTYQRRDPKNQDIEPLLRTLKESIPLSRRTGGTDLNELESWTATPPSGLPSAVKLTIQGLVHWSIHPAMNSMPTSYTHRQILAGLKLLGPRRLLHVILEEVRQHTAAGSANIVYDVATSLICAPDAVKDAPATSMIDANGNMLAPIQRQRTLRDLLKVEVEGCRKLQKEDPVLAEHVVRLHRRVEAQMIIPQQQAMLQTADMSLNLADDTAALGDAMAAAASGAQGDNMSVDNLTLDVSMGGVPSDMGLGSANGGGNLDLSGDAAMFDGFDTQELDDYDWNLGGDSF</sequence>
<evidence type="ECO:0000313" key="10">
    <source>
        <dbReference type="EMBL" id="RFN45753.1"/>
    </source>
</evidence>
<keyword evidence="11" id="KW-1185">Reference proteome</keyword>
<accession>A0A395MER3</accession>
<protein>
    <recommendedName>
        <fullName evidence="3">Mediator of RNA polymerase II transcription subunit 5</fullName>
    </recommendedName>
    <alternativeName>
        <fullName evidence="8">Mediator complex subunit 5</fullName>
    </alternativeName>
</protein>
<feature type="region of interest" description="Disordered" evidence="9">
    <location>
        <begin position="463"/>
        <end position="500"/>
    </location>
</feature>
<dbReference type="Gene3D" id="3.40.50.720">
    <property type="entry name" value="NAD(P)-binding Rossmann-like Domain"/>
    <property type="match status" value="1"/>
</dbReference>
<dbReference type="GO" id="GO:0006357">
    <property type="term" value="P:regulation of transcription by RNA polymerase II"/>
    <property type="evidence" value="ECO:0007669"/>
    <property type="project" value="InterPro"/>
</dbReference>
<evidence type="ECO:0000256" key="9">
    <source>
        <dbReference type="SAM" id="MobiDB-lite"/>
    </source>
</evidence>
<comment type="subcellular location">
    <subcellularLocation>
        <location evidence="1">Nucleus</location>
    </subcellularLocation>
</comment>
<dbReference type="PRINTS" id="PR00081">
    <property type="entry name" value="GDHRDH"/>
</dbReference>
<dbReference type="STRING" id="2594813.A0A395MER3"/>
<dbReference type="InterPro" id="IPR002347">
    <property type="entry name" value="SDR_fam"/>
</dbReference>
<dbReference type="PANTHER" id="PTHR35784">
    <property type="entry name" value="MEDIATOR OF RNA POLYMERASE II TRANSCRIPTION SUBUNIT 5"/>
    <property type="match status" value="1"/>
</dbReference>
<evidence type="ECO:0000256" key="7">
    <source>
        <dbReference type="ARBA" id="ARBA00023242"/>
    </source>
</evidence>
<name>A0A395MER3_9HYPO</name>
<evidence type="ECO:0000313" key="11">
    <source>
        <dbReference type="Proteomes" id="UP000265631"/>
    </source>
</evidence>
<evidence type="ECO:0000256" key="6">
    <source>
        <dbReference type="ARBA" id="ARBA00023163"/>
    </source>
</evidence>
<proteinExistence type="inferred from homology"/>
<dbReference type="Pfam" id="PF08689">
    <property type="entry name" value="Med5"/>
    <property type="match status" value="1"/>
</dbReference>
<keyword evidence="5" id="KW-0010">Activator</keyword>
<dbReference type="GO" id="GO:0016592">
    <property type="term" value="C:mediator complex"/>
    <property type="evidence" value="ECO:0007669"/>
    <property type="project" value="InterPro"/>
</dbReference>
<keyword evidence="6" id="KW-0804">Transcription</keyword>